<reference evidence="8" key="1">
    <citation type="submission" date="2019-04" db="EMBL/GenBank/DDBJ databases">
        <title>Sequencing of skin fungus with MAO and IRED activity.</title>
        <authorList>
            <person name="Marsaioli A.J."/>
            <person name="Bonatto J.M.C."/>
            <person name="Reis Junior O."/>
        </authorList>
    </citation>
    <scope>NUCLEOTIDE SEQUENCE</scope>
    <source>
        <strain evidence="8">30M1</strain>
    </source>
</reference>
<dbReference type="OrthoDB" id="3934549at2759"/>
<evidence type="ECO:0000256" key="4">
    <source>
        <dbReference type="ARBA" id="ARBA00023136"/>
    </source>
</evidence>
<dbReference type="GO" id="GO:0016020">
    <property type="term" value="C:membrane"/>
    <property type="evidence" value="ECO:0007669"/>
    <property type="project" value="UniProtKB-SubCell"/>
</dbReference>
<evidence type="ECO:0000256" key="2">
    <source>
        <dbReference type="ARBA" id="ARBA00022692"/>
    </source>
</evidence>
<dbReference type="AlphaFoldDB" id="A0A9P4WAB8"/>
<keyword evidence="4 6" id="KW-0472">Membrane</keyword>
<keyword evidence="9" id="KW-1185">Reference proteome</keyword>
<proteinExistence type="inferred from homology"/>
<comment type="similarity">
    <text evidence="5">Belongs to the SAT4 family.</text>
</comment>
<evidence type="ECO:0000256" key="1">
    <source>
        <dbReference type="ARBA" id="ARBA00004141"/>
    </source>
</evidence>
<feature type="transmembrane region" description="Helical" evidence="6">
    <location>
        <begin position="195"/>
        <end position="220"/>
    </location>
</feature>
<feature type="transmembrane region" description="Helical" evidence="6">
    <location>
        <begin position="6"/>
        <end position="29"/>
    </location>
</feature>
<evidence type="ECO:0000313" key="9">
    <source>
        <dbReference type="Proteomes" id="UP000801428"/>
    </source>
</evidence>
<feature type="transmembrane region" description="Helical" evidence="6">
    <location>
        <begin position="41"/>
        <end position="64"/>
    </location>
</feature>
<organism evidence="8 9">
    <name type="scientific">Curvularia kusanoi</name>
    <name type="common">Cochliobolus kusanoi</name>
    <dbReference type="NCBI Taxonomy" id="90978"/>
    <lineage>
        <taxon>Eukaryota</taxon>
        <taxon>Fungi</taxon>
        <taxon>Dikarya</taxon>
        <taxon>Ascomycota</taxon>
        <taxon>Pezizomycotina</taxon>
        <taxon>Dothideomycetes</taxon>
        <taxon>Pleosporomycetidae</taxon>
        <taxon>Pleosporales</taxon>
        <taxon>Pleosporineae</taxon>
        <taxon>Pleosporaceae</taxon>
        <taxon>Curvularia</taxon>
    </lineage>
</organism>
<protein>
    <recommendedName>
        <fullName evidence="7">Rhodopsin domain-containing protein</fullName>
    </recommendedName>
</protein>
<dbReference type="Pfam" id="PF20684">
    <property type="entry name" value="Fung_rhodopsin"/>
    <property type="match status" value="1"/>
</dbReference>
<dbReference type="EMBL" id="SWKU01000006">
    <property type="protein sequence ID" value="KAF3005692.1"/>
    <property type="molecule type" value="Genomic_DNA"/>
</dbReference>
<gene>
    <name evidence="8" type="ORF">E8E13_005279</name>
</gene>
<dbReference type="InterPro" id="IPR049326">
    <property type="entry name" value="Rhodopsin_dom_fungi"/>
</dbReference>
<evidence type="ECO:0000256" key="3">
    <source>
        <dbReference type="ARBA" id="ARBA00022989"/>
    </source>
</evidence>
<evidence type="ECO:0000256" key="6">
    <source>
        <dbReference type="SAM" id="Phobius"/>
    </source>
</evidence>
<dbReference type="InterPro" id="IPR052337">
    <property type="entry name" value="SAT4-like"/>
</dbReference>
<feature type="transmembrane region" description="Helical" evidence="6">
    <location>
        <begin position="121"/>
        <end position="142"/>
    </location>
</feature>
<keyword evidence="2 6" id="KW-0812">Transmembrane</keyword>
<sequence length="235" mass="26866">MAEFKRAQVCATTIAVTCLAAVIVILRFIARYMTVKSKWTIDDWLTVVAIVLTFCSMTMNLIMIDTGLGRNMSDLNVEQITHLMQIVLADEYVYVLNLTIIKLSILSMYRRLFPSRTIRLATWVLGSIATLWALTYIVIISLQCMPLQKWWSPSTEGTCLDLFGIYLGNAIPNIFTDVSILVLPVTQVWRLQVRLWQRIVLIGIFLLGSFVVFISIYRLILLLQINPTNVSHRFT</sequence>
<evidence type="ECO:0000313" key="8">
    <source>
        <dbReference type="EMBL" id="KAF3005692.1"/>
    </source>
</evidence>
<comment type="subcellular location">
    <subcellularLocation>
        <location evidence="1">Membrane</location>
        <topology evidence="1">Multi-pass membrane protein</topology>
    </subcellularLocation>
</comment>
<evidence type="ECO:0000259" key="7">
    <source>
        <dbReference type="Pfam" id="PF20684"/>
    </source>
</evidence>
<feature type="domain" description="Rhodopsin" evidence="7">
    <location>
        <begin position="26"/>
        <end position="226"/>
    </location>
</feature>
<dbReference type="Proteomes" id="UP000801428">
    <property type="component" value="Unassembled WGS sequence"/>
</dbReference>
<dbReference type="PANTHER" id="PTHR33048">
    <property type="entry name" value="PTH11-LIKE INTEGRAL MEMBRANE PROTEIN (AFU_ORTHOLOGUE AFUA_5G11245)"/>
    <property type="match status" value="1"/>
</dbReference>
<keyword evidence="3 6" id="KW-1133">Transmembrane helix</keyword>
<name>A0A9P4WAB8_CURKU</name>
<feature type="transmembrane region" description="Helical" evidence="6">
    <location>
        <begin position="162"/>
        <end position="183"/>
    </location>
</feature>
<comment type="caution">
    <text evidence="8">The sequence shown here is derived from an EMBL/GenBank/DDBJ whole genome shotgun (WGS) entry which is preliminary data.</text>
</comment>
<evidence type="ECO:0000256" key="5">
    <source>
        <dbReference type="ARBA" id="ARBA00038359"/>
    </source>
</evidence>
<accession>A0A9P4WAB8</accession>
<dbReference type="PANTHER" id="PTHR33048:SF47">
    <property type="entry name" value="INTEGRAL MEMBRANE PROTEIN-RELATED"/>
    <property type="match status" value="1"/>
</dbReference>